<gene>
    <name evidence="11" type="ORF">BU24DRAFT_357030</name>
</gene>
<dbReference type="SUPFAM" id="SSF48317">
    <property type="entry name" value="Acid phosphatase/Vanadium-dependent haloperoxidase"/>
    <property type="match status" value="1"/>
</dbReference>
<feature type="region of interest" description="Disordered" evidence="8">
    <location>
        <begin position="413"/>
        <end position="447"/>
    </location>
</feature>
<feature type="region of interest" description="Disordered" evidence="8">
    <location>
        <begin position="483"/>
        <end position="503"/>
    </location>
</feature>
<keyword evidence="3 11" id="KW-0378">Hydrolase</keyword>
<feature type="transmembrane region" description="Helical" evidence="9">
    <location>
        <begin position="300"/>
        <end position="320"/>
    </location>
</feature>
<dbReference type="PANTHER" id="PTHR14969:SF28">
    <property type="entry name" value="DIHYDROSPHINGOSINE 1-PHOSPHATE PHOSPHATASE LCB3-RELATED"/>
    <property type="match status" value="1"/>
</dbReference>
<evidence type="ECO:0000256" key="3">
    <source>
        <dbReference type="ARBA" id="ARBA00022801"/>
    </source>
</evidence>
<dbReference type="OrthoDB" id="301434at2759"/>
<organism evidence="11 12">
    <name type="scientific">Aaosphaeria arxii CBS 175.79</name>
    <dbReference type="NCBI Taxonomy" id="1450172"/>
    <lineage>
        <taxon>Eukaryota</taxon>
        <taxon>Fungi</taxon>
        <taxon>Dikarya</taxon>
        <taxon>Ascomycota</taxon>
        <taxon>Pezizomycotina</taxon>
        <taxon>Dothideomycetes</taxon>
        <taxon>Pleosporomycetidae</taxon>
        <taxon>Pleosporales</taxon>
        <taxon>Pleosporales incertae sedis</taxon>
        <taxon>Aaosphaeria</taxon>
    </lineage>
</organism>
<evidence type="ECO:0000259" key="10">
    <source>
        <dbReference type="SMART" id="SM00014"/>
    </source>
</evidence>
<dbReference type="EMBL" id="ML978077">
    <property type="protein sequence ID" value="KAF2009961.1"/>
    <property type="molecule type" value="Genomic_DNA"/>
</dbReference>
<keyword evidence="2 9" id="KW-0812">Transmembrane</keyword>
<dbReference type="SMART" id="SM00014">
    <property type="entry name" value="acidPPc"/>
    <property type="match status" value="1"/>
</dbReference>
<dbReference type="RefSeq" id="XP_033378300.1">
    <property type="nucleotide sequence ID" value="XM_033523929.1"/>
</dbReference>
<dbReference type="GO" id="GO:0042392">
    <property type="term" value="F:sphingosine-1-phosphate phosphatase activity"/>
    <property type="evidence" value="ECO:0007669"/>
    <property type="project" value="TreeGrafter"/>
</dbReference>
<keyword evidence="4" id="KW-0256">Endoplasmic reticulum</keyword>
<feature type="transmembrane region" description="Helical" evidence="9">
    <location>
        <begin position="95"/>
        <end position="113"/>
    </location>
</feature>
<reference evidence="11" key="1">
    <citation type="journal article" date="2020" name="Stud. Mycol.">
        <title>101 Dothideomycetes genomes: a test case for predicting lifestyles and emergence of pathogens.</title>
        <authorList>
            <person name="Haridas S."/>
            <person name="Albert R."/>
            <person name="Binder M."/>
            <person name="Bloem J."/>
            <person name="Labutti K."/>
            <person name="Salamov A."/>
            <person name="Andreopoulos B."/>
            <person name="Baker S."/>
            <person name="Barry K."/>
            <person name="Bills G."/>
            <person name="Bluhm B."/>
            <person name="Cannon C."/>
            <person name="Castanera R."/>
            <person name="Culley D."/>
            <person name="Daum C."/>
            <person name="Ezra D."/>
            <person name="Gonzalez J."/>
            <person name="Henrissat B."/>
            <person name="Kuo A."/>
            <person name="Liang C."/>
            <person name="Lipzen A."/>
            <person name="Lutzoni F."/>
            <person name="Magnuson J."/>
            <person name="Mondo S."/>
            <person name="Nolan M."/>
            <person name="Ohm R."/>
            <person name="Pangilinan J."/>
            <person name="Park H.-J."/>
            <person name="Ramirez L."/>
            <person name="Alfaro M."/>
            <person name="Sun H."/>
            <person name="Tritt A."/>
            <person name="Yoshinaga Y."/>
            <person name="Zwiers L.-H."/>
            <person name="Turgeon B."/>
            <person name="Goodwin S."/>
            <person name="Spatafora J."/>
            <person name="Crous P."/>
            <person name="Grigoriev I."/>
        </authorList>
    </citation>
    <scope>NUCLEOTIDE SEQUENCE</scope>
    <source>
        <strain evidence="11">CBS 175.79</strain>
    </source>
</reference>
<dbReference type="Pfam" id="PF01569">
    <property type="entry name" value="PAP2"/>
    <property type="match status" value="1"/>
</dbReference>
<proteinExistence type="inferred from homology"/>
<evidence type="ECO:0000256" key="7">
    <source>
        <dbReference type="ARBA" id="ARBA00038324"/>
    </source>
</evidence>
<feature type="transmembrane region" description="Helical" evidence="9">
    <location>
        <begin position="262"/>
        <end position="280"/>
    </location>
</feature>
<evidence type="ECO:0000256" key="5">
    <source>
        <dbReference type="ARBA" id="ARBA00022989"/>
    </source>
</evidence>
<name>A0A6A5XAJ6_9PLEO</name>
<accession>A0A6A5XAJ6</accession>
<evidence type="ECO:0000256" key="1">
    <source>
        <dbReference type="ARBA" id="ARBA00004477"/>
    </source>
</evidence>
<comment type="subcellular location">
    <subcellularLocation>
        <location evidence="1">Endoplasmic reticulum membrane</location>
        <topology evidence="1">Multi-pass membrane protein</topology>
    </subcellularLocation>
</comment>
<feature type="region of interest" description="Disordered" evidence="8">
    <location>
        <begin position="1"/>
        <end position="21"/>
    </location>
</feature>
<dbReference type="InterPro" id="IPR036938">
    <property type="entry name" value="PAP2/HPO_sf"/>
</dbReference>
<dbReference type="AlphaFoldDB" id="A0A6A5XAJ6"/>
<dbReference type="InterPro" id="IPR000326">
    <property type="entry name" value="PAP2/HPO"/>
</dbReference>
<keyword evidence="6 9" id="KW-0472">Membrane</keyword>
<dbReference type="PANTHER" id="PTHR14969">
    <property type="entry name" value="SPHINGOSINE-1-PHOSPHATE PHOSPHOHYDROLASE"/>
    <property type="match status" value="1"/>
</dbReference>
<comment type="similarity">
    <text evidence="7">Belongs to the type 2 lipid phosphate phosphatase family.</text>
</comment>
<evidence type="ECO:0000313" key="11">
    <source>
        <dbReference type="EMBL" id="KAF2009961.1"/>
    </source>
</evidence>
<feature type="transmembrane region" description="Helical" evidence="9">
    <location>
        <begin position="199"/>
        <end position="219"/>
    </location>
</feature>
<feature type="transmembrane region" description="Helical" evidence="9">
    <location>
        <begin position="67"/>
        <end position="88"/>
    </location>
</feature>
<evidence type="ECO:0000256" key="4">
    <source>
        <dbReference type="ARBA" id="ARBA00022824"/>
    </source>
</evidence>
<sequence length="559" mass="62150">MTKVDPLSNAQNEPRLDAGNKHHDHYANALPKWRNEIRKKLIPIVRWETPYLALMQDALRTPALDSYFAFTANLGTHTFYMVFLPILFWCGYTNFGRAMVHMLAAGIFVSGFLKDMLCLPRPLSPPLARITMSGSAALEYGFPSSHSTNAVSVALYAIYMIRSAPEQYHPQVFVAVQALFWWYAISIIFGRLYCGMHGFLDVVIGSILGAIIGVGQLAYGDFLDTWIPDGPIGNLIISILVVLVLVRIHPEPADDCPCFDDSVSFAGVVLGIQVGAWQYARCAFSTNDPISSTVPFSIESIGWVRAVLRVILGVVMIFIWRASTKPALFKILPPLFRVLERVRWNLPRAFFLNASKYTSIPTLRGDDNVIPTASELPHMLKNLAHPRRRSVSVGPQSAADAYETLAYRNRRRRESINSLDGKMPEDSAWVPQTKEDGTQASPQQSQEKVPLGANMLPTPMASRVHSYEQMMGTGNAAVTTATPPERNQNFMGEDAVQSPTEEENEKREIFMKITKPRVRYDVEVVTKLIVYAGIGWLAVSGNPMLFQIVGLGMGVALVQ</sequence>
<evidence type="ECO:0000256" key="9">
    <source>
        <dbReference type="SAM" id="Phobius"/>
    </source>
</evidence>
<feature type="compositionally biased region" description="Polar residues" evidence="8">
    <location>
        <begin position="438"/>
        <end position="447"/>
    </location>
</feature>
<keyword evidence="5 9" id="KW-1133">Transmembrane helix</keyword>
<feature type="transmembrane region" description="Helical" evidence="9">
    <location>
        <begin position="231"/>
        <end position="250"/>
    </location>
</feature>
<keyword evidence="12" id="KW-1185">Reference proteome</keyword>
<evidence type="ECO:0000256" key="8">
    <source>
        <dbReference type="SAM" id="MobiDB-lite"/>
    </source>
</evidence>
<dbReference type="Proteomes" id="UP000799778">
    <property type="component" value="Unassembled WGS sequence"/>
</dbReference>
<feature type="domain" description="Phosphatidic acid phosphatase type 2/haloperoxidase" evidence="10">
    <location>
        <begin position="95"/>
        <end position="217"/>
    </location>
</feature>
<evidence type="ECO:0000313" key="12">
    <source>
        <dbReference type="Proteomes" id="UP000799778"/>
    </source>
</evidence>
<evidence type="ECO:0000256" key="6">
    <source>
        <dbReference type="ARBA" id="ARBA00023136"/>
    </source>
</evidence>
<dbReference type="CDD" id="cd03388">
    <property type="entry name" value="PAP2_SPPase1"/>
    <property type="match status" value="1"/>
</dbReference>
<evidence type="ECO:0000256" key="2">
    <source>
        <dbReference type="ARBA" id="ARBA00022692"/>
    </source>
</evidence>
<feature type="transmembrane region" description="Helical" evidence="9">
    <location>
        <begin position="172"/>
        <end position="192"/>
    </location>
</feature>
<dbReference type="GeneID" id="54281326"/>
<protein>
    <submittedName>
        <fullName evidence="11">Sphingosine-1-phosphate phosphohydrolase-like protein</fullName>
    </submittedName>
</protein>
<dbReference type="Gene3D" id="1.20.144.10">
    <property type="entry name" value="Phosphatidic acid phosphatase type 2/haloperoxidase"/>
    <property type="match status" value="1"/>
</dbReference>
<dbReference type="GO" id="GO:0005789">
    <property type="term" value="C:endoplasmic reticulum membrane"/>
    <property type="evidence" value="ECO:0007669"/>
    <property type="project" value="UniProtKB-SubCell"/>
</dbReference>